<dbReference type="PANTHER" id="PTHR40074">
    <property type="entry name" value="O-ACETYLTRANSFERASE WECH"/>
    <property type="match status" value="1"/>
</dbReference>
<accession>A0ABS0F5P0</accession>
<feature type="transmembrane region" description="Helical" evidence="7">
    <location>
        <begin position="344"/>
        <end position="368"/>
    </location>
</feature>
<feature type="transmembrane region" description="Helical" evidence="7">
    <location>
        <begin position="166"/>
        <end position="189"/>
    </location>
</feature>
<feature type="transmembrane region" description="Helical" evidence="7">
    <location>
        <begin position="310"/>
        <end position="332"/>
    </location>
</feature>
<keyword evidence="9" id="KW-0012">Acyltransferase</keyword>
<dbReference type="RefSeq" id="WP_067849053.1">
    <property type="nucleotide sequence ID" value="NZ_JADPKZ010000046.1"/>
</dbReference>
<comment type="caution">
    <text evidence="9">The sequence shown here is derived from an EMBL/GenBank/DDBJ whole genome shotgun (WGS) entry which is preliminary data.</text>
</comment>
<evidence type="ECO:0000259" key="8">
    <source>
        <dbReference type="Pfam" id="PF01757"/>
    </source>
</evidence>
<feature type="transmembrane region" description="Helical" evidence="7">
    <location>
        <begin position="16"/>
        <end position="36"/>
    </location>
</feature>
<feature type="transmembrane region" description="Helical" evidence="7">
    <location>
        <begin position="87"/>
        <end position="106"/>
    </location>
</feature>
<evidence type="ECO:0000256" key="5">
    <source>
        <dbReference type="ARBA" id="ARBA00022989"/>
    </source>
</evidence>
<reference evidence="9 10" key="1">
    <citation type="submission" date="2020-11" db="EMBL/GenBank/DDBJ databases">
        <title>Genomic insight of Alicyclobacillus mali FL 18 reveals a new arsenic-resistant strain, with potential in environmental biotechnology.</title>
        <authorList>
            <person name="Fiorentino G."/>
            <person name="Gallo G."/>
            <person name="Aulitto M."/>
        </authorList>
    </citation>
    <scope>NUCLEOTIDE SEQUENCE [LARGE SCALE GENOMIC DNA]</scope>
    <source>
        <strain evidence="9 10">FL 18</strain>
    </source>
</reference>
<name>A0ABS0F5P0_9BACL</name>
<feature type="transmembrane region" description="Helical" evidence="7">
    <location>
        <begin position="209"/>
        <end position="227"/>
    </location>
</feature>
<feature type="transmembrane region" description="Helical" evidence="7">
    <location>
        <begin position="277"/>
        <end position="298"/>
    </location>
</feature>
<keyword evidence="6 7" id="KW-0472">Membrane</keyword>
<dbReference type="Pfam" id="PF01757">
    <property type="entry name" value="Acyl_transf_3"/>
    <property type="match status" value="1"/>
</dbReference>
<evidence type="ECO:0000256" key="2">
    <source>
        <dbReference type="ARBA" id="ARBA00007400"/>
    </source>
</evidence>
<protein>
    <submittedName>
        <fullName evidence="9">Acyltransferase</fullName>
    </submittedName>
</protein>
<keyword evidence="4 7" id="KW-0812">Transmembrane</keyword>
<feature type="transmembrane region" description="Helical" evidence="7">
    <location>
        <begin position="135"/>
        <end position="154"/>
    </location>
</feature>
<keyword evidence="3" id="KW-1003">Cell membrane</keyword>
<dbReference type="PANTHER" id="PTHR40074:SF2">
    <property type="entry name" value="O-ACETYLTRANSFERASE WECH"/>
    <property type="match status" value="1"/>
</dbReference>
<evidence type="ECO:0000313" key="10">
    <source>
        <dbReference type="Proteomes" id="UP000642910"/>
    </source>
</evidence>
<feature type="transmembrane region" description="Helical" evidence="7">
    <location>
        <begin position="56"/>
        <end position="75"/>
    </location>
</feature>
<gene>
    <name evidence="9" type="ORF">IW967_12195</name>
</gene>
<keyword evidence="9" id="KW-0808">Transferase</keyword>
<evidence type="ECO:0000256" key="7">
    <source>
        <dbReference type="SAM" id="Phobius"/>
    </source>
</evidence>
<sequence length="398" mass="46016">MSQAQAKKPHLYEVDLMRACIILGVICVHVLSSFNVRTPDGSWMDVSSGILMMTFHFTREAFMFITGLVLFYTYYDRPFTATSFWKKRFLLIAIPYIAWTAIYILFQGTFLKGFEWTWPYLVHTFLTSLATANQYFLYFLLVSMQLYVVFPLMVRWLKRSERHHRAIVVVAFFLEIGILIWNQASLQFVNVYQLPAWLRILVRYRDRDIFTYEFWFIAGALFAIYYPRLKNWAMAHARALLWAWCGMWCVLIGIYFLNRDVFHLTGGQIVDTLQPVMVPYSLAVALLLWRIGLGWQARRAKGRMPRASRVIRFFGGVSFGIFLIHPIALRFVELLADQIHTSLAVQYAMLPIWIALTYMSSGVAAYFIGKIRFVGYIVGEKAGLPKSPARKAASSAAG</sequence>
<dbReference type="GO" id="GO:0016746">
    <property type="term" value="F:acyltransferase activity"/>
    <property type="evidence" value="ECO:0007669"/>
    <property type="project" value="UniProtKB-KW"/>
</dbReference>
<proteinExistence type="inferred from homology"/>
<dbReference type="InterPro" id="IPR002656">
    <property type="entry name" value="Acyl_transf_3_dom"/>
</dbReference>
<dbReference type="EMBL" id="JADPKZ010000046">
    <property type="protein sequence ID" value="MBF8378615.1"/>
    <property type="molecule type" value="Genomic_DNA"/>
</dbReference>
<comment type="similarity">
    <text evidence="2">Belongs to the acyltransferase 3 family.</text>
</comment>
<evidence type="ECO:0000256" key="6">
    <source>
        <dbReference type="ARBA" id="ARBA00023136"/>
    </source>
</evidence>
<evidence type="ECO:0000256" key="4">
    <source>
        <dbReference type="ARBA" id="ARBA00022692"/>
    </source>
</evidence>
<comment type="subcellular location">
    <subcellularLocation>
        <location evidence="1">Cell membrane</location>
        <topology evidence="1">Multi-pass membrane protein</topology>
    </subcellularLocation>
</comment>
<feature type="domain" description="Acyltransferase 3" evidence="8">
    <location>
        <begin position="12"/>
        <end position="364"/>
    </location>
</feature>
<evidence type="ECO:0000313" key="9">
    <source>
        <dbReference type="EMBL" id="MBF8378615.1"/>
    </source>
</evidence>
<keyword evidence="10" id="KW-1185">Reference proteome</keyword>
<evidence type="ECO:0000256" key="3">
    <source>
        <dbReference type="ARBA" id="ARBA00022475"/>
    </source>
</evidence>
<organism evidence="9 10">
    <name type="scientific">Alicyclobacillus mali</name>
    <name type="common">ex Roth et al. 2021</name>
    <dbReference type="NCBI Taxonomy" id="1123961"/>
    <lineage>
        <taxon>Bacteria</taxon>
        <taxon>Bacillati</taxon>
        <taxon>Bacillota</taxon>
        <taxon>Bacilli</taxon>
        <taxon>Bacillales</taxon>
        <taxon>Alicyclobacillaceae</taxon>
        <taxon>Alicyclobacillus</taxon>
    </lineage>
</organism>
<evidence type="ECO:0000256" key="1">
    <source>
        <dbReference type="ARBA" id="ARBA00004651"/>
    </source>
</evidence>
<feature type="transmembrane region" description="Helical" evidence="7">
    <location>
        <begin position="239"/>
        <end position="257"/>
    </location>
</feature>
<keyword evidence="5 7" id="KW-1133">Transmembrane helix</keyword>
<dbReference type="Proteomes" id="UP000642910">
    <property type="component" value="Unassembled WGS sequence"/>
</dbReference>